<sequence>MTVKKLGGRTAFASRLDQIGFWGASSTNPNDMKNNCVSVTFARMFWYSTVHEFWDDVYGRSKPWPDRALTKQQILAMLRHVGFKFHTTEYKPSKNSRGEVAKTAYQSFLEKPPANGSDGTIAFCYLRKDGSGHFVLYMQTGRSGAPAASKEFQDFQHGCNSQRVQGRLMDDVRGAKWIMVLHTSEWVGGAEKGHKWHTAAARRMRRF</sequence>
<comment type="caution">
    <text evidence="1">The sequence shown here is derived from an EMBL/GenBank/DDBJ whole genome shotgun (WGS) entry which is preliminary data.</text>
</comment>
<organism evidence="1 2">
    <name type="scientific">Lecanosticta acicola</name>
    <dbReference type="NCBI Taxonomy" id="111012"/>
    <lineage>
        <taxon>Eukaryota</taxon>
        <taxon>Fungi</taxon>
        <taxon>Dikarya</taxon>
        <taxon>Ascomycota</taxon>
        <taxon>Pezizomycotina</taxon>
        <taxon>Dothideomycetes</taxon>
        <taxon>Dothideomycetidae</taxon>
        <taxon>Mycosphaerellales</taxon>
        <taxon>Mycosphaerellaceae</taxon>
        <taxon>Lecanosticta</taxon>
    </lineage>
</organism>
<name>A0AAI9E933_9PEZI</name>
<evidence type="ECO:0000313" key="1">
    <source>
        <dbReference type="EMBL" id="CAK3912159.1"/>
    </source>
</evidence>
<proteinExistence type="predicted"/>
<evidence type="ECO:0000313" key="2">
    <source>
        <dbReference type="Proteomes" id="UP001296104"/>
    </source>
</evidence>
<dbReference type="AlphaFoldDB" id="A0AAI9E933"/>
<accession>A0AAI9E933</accession>
<dbReference type="EMBL" id="CAVMBE010000012">
    <property type="protein sequence ID" value="CAK3912159.1"/>
    <property type="molecule type" value="Genomic_DNA"/>
</dbReference>
<dbReference type="Proteomes" id="UP001296104">
    <property type="component" value="Unassembled WGS sequence"/>
</dbReference>
<reference evidence="1" key="1">
    <citation type="submission" date="2023-11" db="EMBL/GenBank/DDBJ databases">
        <authorList>
            <person name="Alioto T."/>
            <person name="Alioto T."/>
            <person name="Gomez Garrido J."/>
        </authorList>
    </citation>
    <scope>NUCLEOTIDE SEQUENCE</scope>
</reference>
<keyword evidence="2" id="KW-1185">Reference proteome</keyword>
<protein>
    <submittedName>
        <fullName evidence="1">Uncharacterized protein</fullName>
    </submittedName>
</protein>
<gene>
    <name evidence="1" type="ORF">LECACI_7A002633</name>
</gene>